<accession>L2GFP8</accession>
<sequence length="399" mass="45353">MEDLPVEILEQILFSITDLRSLYHLVVASPAASRVFGSAEAGPKALDHVLGESTAPEVITLVSLVSLIRTASLEYPPAPSVQDFVEKYTRCHRDRDPSLISAAPSLAHLLRAQAPHLIRGVLLTARRICCLTWARLQYYRSQWASVTPCHLENGPFAWGARDKAWRENPQGRPYTPQPLSPPCWMEEQRVMRGFWRLQLLLDLKLATSADRLDWALKNSHEGLSPDVLFAGWTWQKEEFLTVVDFVDHIQGGSILSQRSQSLPAPSQTYASSRRWQDPAYPGVVDPRWPREVLSKDQPPCWMIYIVKLLKHPYSPIRGVPFWPYRKLGLAIWQQDKLEALELSFTSYASRGIGRPTSRGDIVFTWRSLLSQDLIAELQVSMEADFQQNGFLLNRSNPNM</sequence>
<dbReference type="EMBL" id="ANPB02000007">
    <property type="protein sequence ID" value="KAF4479499.1"/>
    <property type="molecule type" value="Genomic_DNA"/>
</dbReference>
<protein>
    <recommendedName>
        <fullName evidence="4">F-box domain-containing protein</fullName>
    </recommendedName>
</protein>
<dbReference type="Proteomes" id="UP000011096">
    <property type="component" value="Unassembled WGS sequence"/>
</dbReference>
<evidence type="ECO:0008006" key="4">
    <source>
        <dbReference type="Google" id="ProtNLM"/>
    </source>
</evidence>
<dbReference type="InParanoid" id="L2GFP8"/>
<dbReference type="HOGENOM" id="CLU_037438_1_1_1"/>
<reference evidence="2 3" key="3">
    <citation type="submission" date="2020-04" db="EMBL/GenBank/DDBJ databases">
        <title>Genome sequencing and assembly of multiple isolates from the Colletotrichum gloeosporioides species complex.</title>
        <authorList>
            <person name="Gan P."/>
            <person name="Shirasu K."/>
        </authorList>
    </citation>
    <scope>NUCLEOTIDE SEQUENCE [LARGE SCALE GENOMIC DNA]</scope>
    <source>
        <strain evidence="2 3">Nara gc5</strain>
    </source>
</reference>
<keyword evidence="3" id="KW-1185">Reference proteome</keyword>
<gene>
    <name evidence="1" type="ORF">CGGC5_3134</name>
    <name evidence="2" type="ORF">CGGC5_v012792</name>
</gene>
<reference evidence="2 3" key="2">
    <citation type="submission" date="2012-08" db="EMBL/GenBank/DDBJ databases">
        <authorList>
            <person name="Gan P.H.P."/>
            <person name="Ikeda K."/>
            <person name="Irieda H."/>
            <person name="Narusaka M."/>
            <person name="O'Connell R.J."/>
            <person name="Narusaka Y."/>
            <person name="Takano Y."/>
            <person name="Kubo Y."/>
            <person name="Shirasu K."/>
        </authorList>
    </citation>
    <scope>NUCLEOTIDE SEQUENCE [LARGE SCALE GENOMIC DNA]</scope>
    <source>
        <strain evidence="2 3">Nara gc5</strain>
    </source>
</reference>
<evidence type="ECO:0000313" key="1">
    <source>
        <dbReference type="EMBL" id="ELA37479.1"/>
    </source>
</evidence>
<dbReference type="AlphaFoldDB" id="L2GFP8"/>
<evidence type="ECO:0000313" key="2">
    <source>
        <dbReference type="EMBL" id="KAF4479499.1"/>
    </source>
</evidence>
<dbReference type="EMBL" id="KB020440">
    <property type="protein sequence ID" value="ELA37479.1"/>
    <property type="molecule type" value="Genomic_DNA"/>
</dbReference>
<dbReference type="OrthoDB" id="4358152at2759"/>
<name>L2GFP8_COLFN</name>
<evidence type="ECO:0000313" key="3">
    <source>
        <dbReference type="Proteomes" id="UP000011096"/>
    </source>
</evidence>
<proteinExistence type="predicted"/>
<reference evidence="1" key="1">
    <citation type="submission" date="2012-08" db="EMBL/GenBank/DDBJ databases">
        <title>Genome analysis of Colletotrichum orbiculare and Colletotrichum fructicola.</title>
        <authorList>
            <person name="Gan P.H.P."/>
            <person name="Ikeda K."/>
            <person name="Irieda H."/>
            <person name="Narusaka M."/>
            <person name="O'Connell R.J."/>
            <person name="Narusaka Y."/>
            <person name="Takano Y."/>
            <person name="Kubo Y."/>
            <person name="Shirasu K."/>
        </authorList>
    </citation>
    <scope>NUCLEOTIDE SEQUENCE</scope>
    <source>
        <strain evidence="1">Nara gc5</strain>
    </source>
</reference>
<dbReference type="STRING" id="1213859.L2GFP8"/>
<organism evidence="1">
    <name type="scientific">Colletotrichum fructicola (strain Nara gc5)</name>
    <name type="common">Anthracnose fungus</name>
    <name type="synonym">Colletotrichum gloeosporioides (strain Nara gc5)</name>
    <dbReference type="NCBI Taxonomy" id="1213859"/>
    <lineage>
        <taxon>Eukaryota</taxon>
        <taxon>Fungi</taxon>
        <taxon>Dikarya</taxon>
        <taxon>Ascomycota</taxon>
        <taxon>Pezizomycotina</taxon>
        <taxon>Sordariomycetes</taxon>
        <taxon>Hypocreomycetidae</taxon>
        <taxon>Glomerellales</taxon>
        <taxon>Glomerellaceae</taxon>
        <taxon>Colletotrichum</taxon>
        <taxon>Colletotrichum gloeosporioides species complex</taxon>
    </lineage>
</organism>